<dbReference type="PANTHER" id="PTHR44656:SF7">
    <property type="entry name" value="DEHYDROGENASE_REDUCTASE SDR FAMILY MEMBER 12"/>
    <property type="match status" value="1"/>
</dbReference>
<name>A0AAV4IGM1_9GAST</name>
<keyword evidence="1" id="KW-0812">Transmembrane</keyword>
<keyword evidence="1" id="KW-0472">Membrane</keyword>
<sequence>MSLFRNAIWFLKGMKEYTKGGYEAAAKKFNPADLDVSLLNRSFMITGANSGVGKCTALAIAKKDMILRKKVPCYHFLKTKRLYMVVAVVVVVVVIIVVVVVIVIIVVVVVVVGVGVIMK</sequence>
<dbReference type="InterPro" id="IPR052992">
    <property type="entry name" value="SDR_member_12"/>
</dbReference>
<organism evidence="2 3">
    <name type="scientific">Elysia marginata</name>
    <dbReference type="NCBI Taxonomy" id="1093978"/>
    <lineage>
        <taxon>Eukaryota</taxon>
        <taxon>Metazoa</taxon>
        <taxon>Spiralia</taxon>
        <taxon>Lophotrochozoa</taxon>
        <taxon>Mollusca</taxon>
        <taxon>Gastropoda</taxon>
        <taxon>Heterobranchia</taxon>
        <taxon>Euthyneura</taxon>
        <taxon>Panpulmonata</taxon>
        <taxon>Sacoglossa</taxon>
        <taxon>Placobranchoidea</taxon>
        <taxon>Plakobranchidae</taxon>
        <taxon>Elysia</taxon>
    </lineage>
</organism>
<evidence type="ECO:0000256" key="1">
    <source>
        <dbReference type="SAM" id="Phobius"/>
    </source>
</evidence>
<dbReference type="AlphaFoldDB" id="A0AAV4IGM1"/>
<dbReference type="EMBL" id="BMAT01013267">
    <property type="protein sequence ID" value="GFS08710.1"/>
    <property type="molecule type" value="Genomic_DNA"/>
</dbReference>
<accession>A0AAV4IGM1</accession>
<comment type="caution">
    <text evidence="2">The sequence shown here is derived from an EMBL/GenBank/DDBJ whole genome shotgun (WGS) entry which is preliminary data.</text>
</comment>
<gene>
    <name evidence="2" type="ORF">ElyMa_006601600</name>
</gene>
<keyword evidence="1" id="KW-1133">Transmembrane helix</keyword>
<evidence type="ECO:0000313" key="3">
    <source>
        <dbReference type="Proteomes" id="UP000762676"/>
    </source>
</evidence>
<dbReference type="Proteomes" id="UP000762676">
    <property type="component" value="Unassembled WGS sequence"/>
</dbReference>
<evidence type="ECO:0000313" key="2">
    <source>
        <dbReference type="EMBL" id="GFS08710.1"/>
    </source>
</evidence>
<feature type="transmembrane region" description="Helical" evidence="1">
    <location>
        <begin position="82"/>
        <end position="115"/>
    </location>
</feature>
<reference evidence="2 3" key="1">
    <citation type="journal article" date="2021" name="Elife">
        <title>Chloroplast acquisition without the gene transfer in kleptoplastic sea slugs, Plakobranchus ocellatus.</title>
        <authorList>
            <person name="Maeda T."/>
            <person name="Takahashi S."/>
            <person name="Yoshida T."/>
            <person name="Shimamura S."/>
            <person name="Takaki Y."/>
            <person name="Nagai Y."/>
            <person name="Toyoda A."/>
            <person name="Suzuki Y."/>
            <person name="Arimoto A."/>
            <person name="Ishii H."/>
            <person name="Satoh N."/>
            <person name="Nishiyama T."/>
            <person name="Hasebe M."/>
            <person name="Maruyama T."/>
            <person name="Minagawa J."/>
            <person name="Obokata J."/>
            <person name="Shigenobu S."/>
        </authorList>
    </citation>
    <scope>NUCLEOTIDE SEQUENCE [LARGE SCALE GENOMIC DNA]</scope>
</reference>
<protein>
    <submittedName>
        <fullName evidence="2">Dehydrogenase/reductase SDR family member 12</fullName>
    </submittedName>
</protein>
<keyword evidence="3" id="KW-1185">Reference proteome</keyword>
<dbReference type="PANTHER" id="PTHR44656">
    <property type="entry name" value="DEHYDROGENASE/REDUCTASE SDR FAMILY MEMBER 12"/>
    <property type="match status" value="1"/>
</dbReference>
<proteinExistence type="predicted"/>